<dbReference type="GO" id="GO:0032259">
    <property type="term" value="P:methylation"/>
    <property type="evidence" value="ECO:0007669"/>
    <property type="project" value="UniProtKB-KW"/>
</dbReference>
<evidence type="ECO:0000259" key="1">
    <source>
        <dbReference type="Pfam" id="PF13649"/>
    </source>
</evidence>
<dbReference type="InterPro" id="IPR041698">
    <property type="entry name" value="Methyltransf_25"/>
</dbReference>
<dbReference type="Gene3D" id="3.40.50.150">
    <property type="entry name" value="Vaccinia Virus protein VP39"/>
    <property type="match status" value="1"/>
</dbReference>
<comment type="caution">
    <text evidence="2">The sequence shown here is derived from an EMBL/GenBank/DDBJ whole genome shotgun (WGS) entry which is preliminary data.</text>
</comment>
<dbReference type="AlphaFoldDB" id="A0A9Q2P0E0"/>
<gene>
    <name evidence="2" type="ORF">JQX14_09320</name>
</gene>
<accession>A0A9Q2P0E0</accession>
<keyword evidence="2" id="KW-0489">Methyltransferase</keyword>
<dbReference type="SUPFAM" id="SSF53335">
    <property type="entry name" value="S-adenosyl-L-methionine-dependent methyltransferases"/>
    <property type="match status" value="1"/>
</dbReference>
<keyword evidence="2" id="KW-0808">Transferase</keyword>
<dbReference type="Pfam" id="PF13649">
    <property type="entry name" value="Methyltransf_25"/>
    <property type="match status" value="1"/>
</dbReference>
<feature type="domain" description="Methyltransferase" evidence="1">
    <location>
        <begin position="50"/>
        <end position="145"/>
    </location>
</feature>
<dbReference type="InterPro" id="IPR029063">
    <property type="entry name" value="SAM-dependent_MTases_sf"/>
</dbReference>
<sequence length="218" mass="24385">MTMADTVSHAELMDSTYRYQRLIYDITRRYYLLGRDRLVTDLAPPPGGRVLEIGCGTGRNLACIADRYPGCALFGLDISTQMLLSAQAKLGDRATLVRGDACDFDGPALFGAQGFDRVVLSYSLSMIPDWQAALRMAAVQLAPGGELHVLDFGDQTGLPRSFRRLLQAWLARFHVKPRVDLHAQMQAIAVQNNLTLRFEPLYRDYARYGVLTRRTLAE</sequence>
<reference evidence="2" key="1">
    <citation type="submission" date="2021-01" db="EMBL/GenBank/DDBJ databases">
        <title>Diatom-associated Roseobacters Show Island Model of Population Structure.</title>
        <authorList>
            <person name="Qu L."/>
            <person name="Feng X."/>
            <person name="Chen Y."/>
            <person name="Li L."/>
            <person name="Wang X."/>
            <person name="Hu Z."/>
            <person name="Wang H."/>
            <person name="Luo H."/>
        </authorList>
    </citation>
    <scope>NUCLEOTIDE SEQUENCE</scope>
    <source>
        <strain evidence="2">SM26-45</strain>
    </source>
</reference>
<evidence type="ECO:0000313" key="2">
    <source>
        <dbReference type="EMBL" id="MBM2354739.1"/>
    </source>
</evidence>
<dbReference type="EMBL" id="JAFBWN010000004">
    <property type="protein sequence ID" value="MBM2354739.1"/>
    <property type="molecule type" value="Genomic_DNA"/>
</dbReference>
<proteinExistence type="predicted"/>
<dbReference type="Proteomes" id="UP000809337">
    <property type="component" value="Unassembled WGS sequence"/>
</dbReference>
<evidence type="ECO:0000313" key="3">
    <source>
        <dbReference type="Proteomes" id="UP000809337"/>
    </source>
</evidence>
<organism evidence="2 3">
    <name type="scientific">Pseudosulfitobacter pseudonitzschiae</name>
    <dbReference type="NCBI Taxonomy" id="1402135"/>
    <lineage>
        <taxon>Bacteria</taxon>
        <taxon>Pseudomonadati</taxon>
        <taxon>Pseudomonadota</taxon>
        <taxon>Alphaproteobacteria</taxon>
        <taxon>Rhodobacterales</taxon>
        <taxon>Roseobacteraceae</taxon>
        <taxon>Pseudosulfitobacter</taxon>
    </lineage>
</organism>
<protein>
    <submittedName>
        <fullName evidence="2">Methyltransferase domain-containing protein</fullName>
    </submittedName>
</protein>
<dbReference type="PANTHER" id="PTHR43591">
    <property type="entry name" value="METHYLTRANSFERASE"/>
    <property type="match status" value="1"/>
</dbReference>
<dbReference type="GO" id="GO:0008168">
    <property type="term" value="F:methyltransferase activity"/>
    <property type="evidence" value="ECO:0007669"/>
    <property type="project" value="UniProtKB-KW"/>
</dbReference>
<name>A0A9Q2P0E0_9RHOB</name>
<dbReference type="CDD" id="cd02440">
    <property type="entry name" value="AdoMet_MTases"/>
    <property type="match status" value="1"/>
</dbReference>